<protein>
    <recommendedName>
        <fullName evidence="6">Cytochrome c domain-containing protein</fullName>
    </recommendedName>
</protein>
<dbReference type="Proteomes" id="UP000002257">
    <property type="component" value="Chromosome"/>
</dbReference>
<dbReference type="EMBL" id="CP001280">
    <property type="protein sequence ID" value="ACK52088.1"/>
    <property type="molecule type" value="Genomic_DNA"/>
</dbReference>
<dbReference type="PROSITE" id="PS51007">
    <property type="entry name" value="CYTC"/>
    <property type="match status" value="1"/>
</dbReference>
<evidence type="ECO:0000256" key="2">
    <source>
        <dbReference type="ARBA" id="ARBA00022723"/>
    </source>
</evidence>
<evidence type="ECO:0000313" key="7">
    <source>
        <dbReference type="EMBL" id="ACK52088.1"/>
    </source>
</evidence>
<dbReference type="GO" id="GO:0004130">
    <property type="term" value="F:cytochrome-c peroxidase activity"/>
    <property type="evidence" value="ECO:0007669"/>
    <property type="project" value="TreeGrafter"/>
</dbReference>
<dbReference type="SUPFAM" id="SSF46626">
    <property type="entry name" value="Cytochrome c"/>
    <property type="match status" value="1"/>
</dbReference>
<accession>B8EMG0</accession>
<dbReference type="GO" id="GO:0009055">
    <property type="term" value="F:electron transfer activity"/>
    <property type="evidence" value="ECO:0007669"/>
    <property type="project" value="InterPro"/>
</dbReference>
<evidence type="ECO:0000259" key="6">
    <source>
        <dbReference type="PROSITE" id="PS51007"/>
    </source>
</evidence>
<proteinExistence type="predicted"/>
<dbReference type="InterPro" id="IPR036280">
    <property type="entry name" value="Multihaem_cyt_sf"/>
</dbReference>
<dbReference type="InterPro" id="IPR047758">
    <property type="entry name" value="CytoC_perox"/>
</dbReference>
<keyword evidence="1 4" id="KW-0349">Heme</keyword>
<dbReference type="GO" id="GO:0046872">
    <property type="term" value="F:metal ion binding"/>
    <property type="evidence" value="ECO:0007669"/>
    <property type="project" value="UniProtKB-KW"/>
</dbReference>
<dbReference type="InterPro" id="IPR051395">
    <property type="entry name" value="Cytochrome_c_Peroxidase/MauG"/>
</dbReference>
<dbReference type="Pfam" id="PF21419">
    <property type="entry name" value="RoxA-like_Cyt-c"/>
    <property type="match status" value="1"/>
</dbReference>
<gene>
    <name evidence="7" type="ordered locus">Msil_3181</name>
</gene>
<dbReference type="KEGG" id="msl:Msil_3181"/>
<keyword evidence="5" id="KW-0732">Signal</keyword>
<feature type="signal peptide" evidence="5">
    <location>
        <begin position="1"/>
        <end position="32"/>
    </location>
</feature>
<keyword evidence="8" id="KW-1185">Reference proteome</keyword>
<evidence type="ECO:0000256" key="1">
    <source>
        <dbReference type="ARBA" id="ARBA00022617"/>
    </source>
</evidence>
<dbReference type="eggNOG" id="COG2010">
    <property type="taxonomic scope" value="Bacteria"/>
</dbReference>
<dbReference type="RefSeq" id="WP_012592157.1">
    <property type="nucleotide sequence ID" value="NC_011666.1"/>
</dbReference>
<evidence type="ECO:0000256" key="3">
    <source>
        <dbReference type="ARBA" id="ARBA00023004"/>
    </source>
</evidence>
<evidence type="ECO:0000313" key="8">
    <source>
        <dbReference type="Proteomes" id="UP000002257"/>
    </source>
</evidence>
<feature type="domain" description="Cytochrome c" evidence="6">
    <location>
        <begin position="338"/>
        <end position="580"/>
    </location>
</feature>
<dbReference type="AlphaFoldDB" id="B8EMG0"/>
<keyword evidence="2 4" id="KW-0479">Metal-binding</keyword>
<evidence type="ECO:0000256" key="5">
    <source>
        <dbReference type="SAM" id="SignalP"/>
    </source>
</evidence>
<dbReference type="InterPro" id="IPR036909">
    <property type="entry name" value="Cyt_c-like_dom_sf"/>
</dbReference>
<dbReference type="SUPFAM" id="SSF48695">
    <property type="entry name" value="Multiheme cytochromes"/>
    <property type="match status" value="1"/>
</dbReference>
<dbReference type="InterPro" id="IPR009056">
    <property type="entry name" value="Cyt_c-like_dom"/>
</dbReference>
<dbReference type="Gene3D" id="1.10.760.10">
    <property type="entry name" value="Cytochrome c-like domain"/>
    <property type="match status" value="1"/>
</dbReference>
<name>B8EMG0_METSB</name>
<dbReference type="STRING" id="395965.Msil_3181"/>
<reference evidence="7 8" key="1">
    <citation type="journal article" date="2010" name="J. Bacteriol.">
        <title>Complete genome sequence of the aerobic facultative methanotroph Methylocella silvestris BL2.</title>
        <authorList>
            <person name="Chen Y."/>
            <person name="Crombie A."/>
            <person name="Rahman M.T."/>
            <person name="Dedysh S.N."/>
            <person name="Liesack W."/>
            <person name="Stott M.B."/>
            <person name="Alam M."/>
            <person name="Theisen A.R."/>
            <person name="Murrell J.C."/>
            <person name="Dunfield P.F."/>
        </authorList>
    </citation>
    <scope>NUCLEOTIDE SEQUENCE [LARGE SCALE GENOMIC DNA]</scope>
    <source>
        <strain evidence="8">DSM 15510 / CIP 108128 / LMG 27833 / NCIMB 13906 / BL2</strain>
    </source>
</reference>
<dbReference type="PANTHER" id="PTHR30600">
    <property type="entry name" value="CYTOCHROME C PEROXIDASE-RELATED"/>
    <property type="match status" value="1"/>
</dbReference>
<evidence type="ECO:0000256" key="4">
    <source>
        <dbReference type="PROSITE-ProRule" id="PRU00433"/>
    </source>
</evidence>
<feature type="chain" id="PRO_5002871064" description="Cytochrome c domain-containing protein" evidence="5">
    <location>
        <begin position="33"/>
        <end position="580"/>
    </location>
</feature>
<sequence length="580" mass="63139">MSLSARILAPVHILRFVAAISACLAGPYAAQAKDRPLVWIDQGKDWEQVRTAFYSQDQGSRMIPLAWIKALKRADGGSFLEGGLARYGYLPNPENADGLPVGFHTAEFDHVNYVGMTCAACHTRQISVGEKDYRIDGGPAIVDFQSFLMDVDAAVGAVLANEPAFAEFAAAALGPGARAEAIAALRAQVTDWYYSYHTLMSIALKDVNWGYGRLDAVSMIFNRLTGLDLGASPHYVIKDNIKKADAPVRYPFLWNAAKQDKTQWPGFSDNGSDLLGLPRNLGEVFGVFAIFHPQPNAPRFLKYDYVANNSTNFDGLTELETYMKTIGPPRWPWKVDQALVSQGAALFEATCAKCHGKRDGQVQFPNEPTWHTTLQDAGTDRREWDVLRRTADPGVLTGAEIPGLVKPLKADGYAVDVLAVSVLGSIAQNYVKFPANSVAGFGQWIELLKLRPSLAGLDGLFQSLQNIRNLSKNLADASPGYEARVLQGIWAAAPYLHNGSVATLQDLLERPEKRKASFKVGPAYDIEAVGLAGEQPAGASILQTTDCSDLNSGDSRCGHVFGVDLNESEKKALLEYLKTL</sequence>
<keyword evidence="3 4" id="KW-0408">Iron</keyword>
<dbReference type="HOGENOM" id="CLU_014386_1_0_5"/>
<dbReference type="GO" id="GO:0020037">
    <property type="term" value="F:heme binding"/>
    <property type="evidence" value="ECO:0007669"/>
    <property type="project" value="InterPro"/>
</dbReference>
<dbReference type="PANTHER" id="PTHR30600:SF9">
    <property type="entry name" value="BLR7738 PROTEIN"/>
    <property type="match status" value="1"/>
</dbReference>
<organism evidence="7 8">
    <name type="scientific">Methylocella silvestris (strain DSM 15510 / CIP 108128 / LMG 27833 / NCIMB 13906 / BL2)</name>
    <dbReference type="NCBI Taxonomy" id="395965"/>
    <lineage>
        <taxon>Bacteria</taxon>
        <taxon>Pseudomonadati</taxon>
        <taxon>Pseudomonadota</taxon>
        <taxon>Alphaproteobacteria</taxon>
        <taxon>Hyphomicrobiales</taxon>
        <taxon>Beijerinckiaceae</taxon>
        <taxon>Methylocella</taxon>
    </lineage>
</organism>
<dbReference type="NCBIfam" id="NF040606">
    <property type="entry name" value="CytoC_perox"/>
    <property type="match status" value="1"/>
</dbReference>